<dbReference type="Pfam" id="PF01375">
    <property type="entry name" value="Enterotoxin_a"/>
    <property type="match status" value="1"/>
</dbReference>
<dbReference type="EMBL" id="JAIZPD010000005">
    <property type="protein sequence ID" value="KAH0963294.1"/>
    <property type="molecule type" value="Genomic_DNA"/>
</dbReference>
<dbReference type="Proteomes" id="UP000824596">
    <property type="component" value="Unassembled WGS sequence"/>
</dbReference>
<evidence type="ECO:0000256" key="1">
    <source>
        <dbReference type="ARBA" id="ARBA00022656"/>
    </source>
</evidence>
<comment type="caution">
    <text evidence="6">The sequence shown here is derived from an EMBL/GenBank/DDBJ whole genome shotgun (WGS) entry which is preliminary data.</text>
</comment>
<name>A0A9P8MY18_9HYPO</name>
<keyword evidence="1" id="KW-0800">Toxin</keyword>
<dbReference type="SUPFAM" id="SSF56399">
    <property type="entry name" value="ADP-ribosylation"/>
    <property type="match status" value="1"/>
</dbReference>
<dbReference type="InterPro" id="IPR001144">
    <property type="entry name" value="Enterotoxin_A"/>
</dbReference>
<organism evidence="6 7">
    <name type="scientific">Hirsutella rhossiliensis</name>
    <dbReference type="NCBI Taxonomy" id="111463"/>
    <lineage>
        <taxon>Eukaryota</taxon>
        <taxon>Fungi</taxon>
        <taxon>Dikarya</taxon>
        <taxon>Ascomycota</taxon>
        <taxon>Pezizomycotina</taxon>
        <taxon>Sordariomycetes</taxon>
        <taxon>Hypocreomycetidae</taxon>
        <taxon>Hypocreales</taxon>
        <taxon>Ophiocordycipitaceae</taxon>
        <taxon>Hirsutella</taxon>
    </lineage>
</organism>
<dbReference type="Gene3D" id="3.90.210.10">
    <property type="entry name" value="Heat-Labile Enterotoxin, subunit A"/>
    <property type="match status" value="1"/>
</dbReference>
<accession>A0A9P8MY18</accession>
<gene>
    <name evidence="6" type="ORF">HRG_05804</name>
</gene>
<protein>
    <submittedName>
        <fullName evidence="6">Heat-labile enterotoxin alpha chain domain-containing protein</fullName>
    </submittedName>
</protein>
<evidence type="ECO:0000313" key="7">
    <source>
        <dbReference type="Proteomes" id="UP000824596"/>
    </source>
</evidence>
<evidence type="ECO:0000256" key="4">
    <source>
        <dbReference type="ARBA" id="ARBA00023157"/>
    </source>
</evidence>
<evidence type="ECO:0000256" key="2">
    <source>
        <dbReference type="ARBA" id="ARBA00022729"/>
    </source>
</evidence>
<proteinExistence type="predicted"/>
<feature type="compositionally biased region" description="Basic and acidic residues" evidence="5">
    <location>
        <begin position="221"/>
        <end position="284"/>
    </location>
</feature>
<dbReference type="GeneID" id="68354933"/>
<dbReference type="RefSeq" id="XP_044720807.1">
    <property type="nucleotide sequence ID" value="XM_044864275.1"/>
</dbReference>
<reference evidence="6" key="1">
    <citation type="submission" date="2021-09" db="EMBL/GenBank/DDBJ databases">
        <title>A high-quality genome of the endoparasitic fungus Hirsutella rhossiliensis with a comparison of Hirsutella genomes reveals transposable elements contributing to genome size variation.</title>
        <authorList>
            <person name="Lin R."/>
            <person name="Jiao Y."/>
            <person name="Sun X."/>
            <person name="Ling J."/>
            <person name="Xie B."/>
            <person name="Cheng X."/>
        </authorList>
    </citation>
    <scope>NUCLEOTIDE SEQUENCE</scope>
    <source>
        <strain evidence="6">HR02</strain>
    </source>
</reference>
<dbReference type="OrthoDB" id="4927995at2759"/>
<keyword evidence="7" id="KW-1185">Reference proteome</keyword>
<keyword evidence="2" id="KW-0732">Signal</keyword>
<keyword evidence="3" id="KW-0843">Virulence</keyword>
<keyword evidence="4" id="KW-1015">Disulfide bond</keyword>
<evidence type="ECO:0000256" key="5">
    <source>
        <dbReference type="SAM" id="MobiDB-lite"/>
    </source>
</evidence>
<feature type="region of interest" description="Disordered" evidence="5">
    <location>
        <begin position="204"/>
        <end position="296"/>
    </location>
</feature>
<dbReference type="AlphaFoldDB" id="A0A9P8MY18"/>
<evidence type="ECO:0000313" key="6">
    <source>
        <dbReference type="EMBL" id="KAH0963294.1"/>
    </source>
</evidence>
<sequence length="440" mass="47416">MLDLSLGRKHSAYVSTSLSLPIAVDFAATKAKLKQGWVYRIRPAANMVDMPKSLHVGRENEEEEYSALGGIRFEQITDALRIPLSFGRRSQVKYEDWEDLARQVADYWKKNPLQDGTPAQAEAKNGHWVNTDYDSKYDQVPEITGHPLLAGLSIPQERPLPTDEAKWDATWREAPFNSIKIEDRKTAREYAKDFMAEIGAPNGWLKDYPLFETPDPSMGAREQEEKEAKEKAEREAKEKAGKEAKEKADREAKEKQEREAKEKADREAKEKAEKEARDAQEKAVDNANKLAGSSDSGSWLGKVLGGAAAGIGTLAGSAFLTSVAVGGTAAGGAVGSGGVALLGAAESISVTTSEVAAVVAEVDPDMAVQILLDSVPAPPTTPPIPAGPVAEGPLLGRRRTTLARAVSPGWAFRAAGPALERAFGDACQLAIKEARLDMGI</sequence>
<evidence type="ECO:0000256" key="3">
    <source>
        <dbReference type="ARBA" id="ARBA00023026"/>
    </source>
</evidence>
<dbReference type="GO" id="GO:0090729">
    <property type="term" value="F:toxin activity"/>
    <property type="evidence" value="ECO:0007669"/>
    <property type="project" value="UniProtKB-KW"/>
</dbReference>